<evidence type="ECO:0000259" key="1">
    <source>
        <dbReference type="Pfam" id="PF00266"/>
    </source>
</evidence>
<sequence length="357" mass="37709">MESLEATETLEPLGGAEFAPRQTYLNTSACGLLPRRTIEAVTLLAEETAAGRPDGAGSFDVVDEARSAFARLAHVTPDRVAVGSSVSVHVGMVAQSMRAGAEILFPEGDFSSVITPFTVRGDLKTRFVPLERLAESVRPETALVAFSAVQSADGRTADFAAIRAAAAAHGARTLLDATQSAGWLPLYAGEWDYTVSGGYKYLLCPRGASFLTVTEEAQDTLLPIHAGWVTGEQLWVNSYGPVRELARSARRFDEPPAFLSYHGAARSLALLEEVGIERIEAHNKALAARFRAGVAALGHPPVQDDSTVVGVPGLGDRSAALRGAGVLLSARAGNLRASFHLYNSAADVDRALEVLAG</sequence>
<dbReference type="PANTHER" id="PTHR43586:SF21">
    <property type="entry name" value="PYRIDOXAL PHOSPHATE (PLP)-DEPENDENT ASPARTATE AMINOTRANSFERASE SUPERFAMILY"/>
    <property type="match status" value="1"/>
</dbReference>
<accession>A0ABV5QK99</accession>
<feature type="domain" description="Aminotransferase class V" evidence="1">
    <location>
        <begin position="24"/>
        <end position="299"/>
    </location>
</feature>
<keyword evidence="2" id="KW-0808">Transferase</keyword>
<evidence type="ECO:0000313" key="2">
    <source>
        <dbReference type="EMBL" id="MFB9553935.1"/>
    </source>
</evidence>
<name>A0ABV5QK99_9ACTN</name>
<comment type="caution">
    <text evidence="2">The sequence shown here is derived from an EMBL/GenBank/DDBJ whole genome shotgun (WGS) entry which is preliminary data.</text>
</comment>
<dbReference type="RefSeq" id="WP_345489621.1">
    <property type="nucleotide sequence ID" value="NZ_BAAAWU010000001.1"/>
</dbReference>
<gene>
    <name evidence="2" type="ORF">ACFFTP_06930</name>
</gene>
<keyword evidence="3" id="KW-1185">Reference proteome</keyword>
<dbReference type="GO" id="GO:0008483">
    <property type="term" value="F:transaminase activity"/>
    <property type="evidence" value="ECO:0007669"/>
    <property type="project" value="UniProtKB-KW"/>
</dbReference>
<dbReference type="Gene3D" id="3.40.640.10">
    <property type="entry name" value="Type I PLP-dependent aspartate aminotransferase-like (Major domain)"/>
    <property type="match status" value="1"/>
</dbReference>
<dbReference type="InterPro" id="IPR015424">
    <property type="entry name" value="PyrdxlP-dep_Trfase"/>
</dbReference>
<protein>
    <submittedName>
        <fullName evidence="2">Aminotransferase class V-fold PLP-dependent enzyme</fullName>
    </submittedName>
</protein>
<dbReference type="Proteomes" id="UP001589716">
    <property type="component" value="Unassembled WGS sequence"/>
</dbReference>
<dbReference type="Pfam" id="PF00266">
    <property type="entry name" value="Aminotran_5"/>
    <property type="match status" value="1"/>
</dbReference>
<reference evidence="2 3" key="1">
    <citation type="submission" date="2024-09" db="EMBL/GenBank/DDBJ databases">
        <authorList>
            <person name="Sun Q."/>
            <person name="Mori K."/>
        </authorList>
    </citation>
    <scope>NUCLEOTIDE SEQUENCE [LARGE SCALE GENOMIC DNA]</scope>
    <source>
        <strain evidence="2 3">JCM 4414</strain>
    </source>
</reference>
<dbReference type="InterPro" id="IPR015422">
    <property type="entry name" value="PyrdxlP-dep_Trfase_small"/>
</dbReference>
<dbReference type="InterPro" id="IPR000192">
    <property type="entry name" value="Aminotrans_V_dom"/>
</dbReference>
<organism evidence="2 3">
    <name type="scientific">Streptomyces roseoviridis</name>
    <dbReference type="NCBI Taxonomy" id="67361"/>
    <lineage>
        <taxon>Bacteria</taxon>
        <taxon>Bacillati</taxon>
        <taxon>Actinomycetota</taxon>
        <taxon>Actinomycetes</taxon>
        <taxon>Kitasatosporales</taxon>
        <taxon>Streptomycetaceae</taxon>
        <taxon>Streptomyces</taxon>
    </lineage>
</organism>
<dbReference type="PANTHER" id="PTHR43586">
    <property type="entry name" value="CYSTEINE DESULFURASE"/>
    <property type="match status" value="1"/>
</dbReference>
<dbReference type="Gene3D" id="3.90.1150.10">
    <property type="entry name" value="Aspartate Aminotransferase, domain 1"/>
    <property type="match status" value="1"/>
</dbReference>
<proteinExistence type="predicted"/>
<dbReference type="SUPFAM" id="SSF53383">
    <property type="entry name" value="PLP-dependent transferases"/>
    <property type="match status" value="1"/>
</dbReference>
<dbReference type="EMBL" id="JBHMCT010000006">
    <property type="protein sequence ID" value="MFB9553935.1"/>
    <property type="molecule type" value="Genomic_DNA"/>
</dbReference>
<dbReference type="InterPro" id="IPR015421">
    <property type="entry name" value="PyrdxlP-dep_Trfase_major"/>
</dbReference>
<keyword evidence="2" id="KW-0032">Aminotransferase</keyword>
<evidence type="ECO:0000313" key="3">
    <source>
        <dbReference type="Proteomes" id="UP001589716"/>
    </source>
</evidence>